<evidence type="ECO:0008006" key="4">
    <source>
        <dbReference type="Google" id="ProtNLM"/>
    </source>
</evidence>
<dbReference type="OrthoDB" id="5119249at2"/>
<accession>A0A3L7A765</accession>
<evidence type="ECO:0000256" key="1">
    <source>
        <dbReference type="SAM" id="Phobius"/>
    </source>
</evidence>
<protein>
    <recommendedName>
        <fullName evidence="4">DUF2975 domain-containing protein</fullName>
    </recommendedName>
</protein>
<name>A0A3L7A765_9MICO</name>
<feature type="transmembrane region" description="Helical" evidence="1">
    <location>
        <begin position="162"/>
        <end position="180"/>
    </location>
</feature>
<evidence type="ECO:0000313" key="3">
    <source>
        <dbReference type="Proteomes" id="UP000272503"/>
    </source>
</evidence>
<organism evidence="2 3">
    <name type="scientific">Mycetocola tolaasinivorans</name>
    <dbReference type="NCBI Taxonomy" id="76635"/>
    <lineage>
        <taxon>Bacteria</taxon>
        <taxon>Bacillati</taxon>
        <taxon>Actinomycetota</taxon>
        <taxon>Actinomycetes</taxon>
        <taxon>Micrococcales</taxon>
        <taxon>Microbacteriaceae</taxon>
        <taxon>Mycetocola</taxon>
    </lineage>
</organism>
<dbReference type="RefSeq" id="WP_121648703.1">
    <property type="nucleotide sequence ID" value="NZ_RCUX01000006.1"/>
</dbReference>
<proteinExistence type="predicted"/>
<feature type="transmembrane region" description="Helical" evidence="1">
    <location>
        <begin position="128"/>
        <end position="150"/>
    </location>
</feature>
<keyword evidence="1" id="KW-0472">Membrane</keyword>
<evidence type="ECO:0000313" key="2">
    <source>
        <dbReference type="EMBL" id="RLP75728.1"/>
    </source>
</evidence>
<dbReference type="EMBL" id="RCUX01000006">
    <property type="protein sequence ID" value="RLP75728.1"/>
    <property type="molecule type" value="Genomic_DNA"/>
</dbReference>
<reference evidence="2 3" key="1">
    <citation type="submission" date="2018-10" db="EMBL/GenBank/DDBJ databases">
        <authorList>
            <person name="Li J."/>
        </authorList>
    </citation>
    <scope>NUCLEOTIDE SEQUENCE [LARGE SCALE GENOMIC DNA]</scope>
    <source>
        <strain evidence="2 3">IF 016277</strain>
    </source>
</reference>
<dbReference type="Proteomes" id="UP000272503">
    <property type="component" value="Unassembled WGS sequence"/>
</dbReference>
<keyword evidence="3" id="KW-1185">Reference proteome</keyword>
<feature type="transmembrane region" description="Helical" evidence="1">
    <location>
        <begin position="226"/>
        <end position="246"/>
    </location>
</feature>
<keyword evidence="1" id="KW-0812">Transmembrane</keyword>
<feature type="transmembrane region" description="Helical" evidence="1">
    <location>
        <begin position="6"/>
        <end position="25"/>
    </location>
</feature>
<keyword evidence="1" id="KW-1133">Transmembrane helix</keyword>
<gene>
    <name evidence="2" type="ORF">D9V32_09705</name>
</gene>
<dbReference type="AlphaFoldDB" id="A0A3L7A765"/>
<sequence length="263" mass="28506">MDTVLAYLVGGAVMVLVAIAGVTFWRASQTAWVEEVPGIENTRLRWTRNIASLIAGIWTLGGLFQVGKFLWMPMLDLVLPVRPFWPQVPEGVNVEGPTAQIVSGRIREVSVDVEGLTFGVRALLAGEALLQCAIVVVIAVAVVRICSALLTERTFEERSARWIRATAWVILGAGLGMQVLGEAGRVGASAEALRMNQVGWSGDLPYDDPSEIPGIFAESADFTINYWPVGVCLALLALGTVFRYGARLRNANRSLRRDVDGLV</sequence>
<feature type="transmembrane region" description="Helical" evidence="1">
    <location>
        <begin position="46"/>
        <end position="67"/>
    </location>
</feature>
<comment type="caution">
    <text evidence="2">The sequence shown here is derived from an EMBL/GenBank/DDBJ whole genome shotgun (WGS) entry which is preliminary data.</text>
</comment>